<evidence type="ECO:0000256" key="2">
    <source>
        <dbReference type="SAM" id="Phobius"/>
    </source>
</evidence>
<keyword evidence="2" id="KW-1133">Transmembrane helix</keyword>
<accession>A0A8J8NC66</accession>
<feature type="signal peptide" evidence="3">
    <location>
        <begin position="1"/>
        <end position="30"/>
    </location>
</feature>
<organism evidence="4 5">
    <name type="scientific">Halteria grandinella</name>
    <dbReference type="NCBI Taxonomy" id="5974"/>
    <lineage>
        <taxon>Eukaryota</taxon>
        <taxon>Sar</taxon>
        <taxon>Alveolata</taxon>
        <taxon>Ciliophora</taxon>
        <taxon>Intramacronucleata</taxon>
        <taxon>Spirotrichea</taxon>
        <taxon>Stichotrichia</taxon>
        <taxon>Sporadotrichida</taxon>
        <taxon>Halteriidae</taxon>
        <taxon>Halteria</taxon>
    </lineage>
</organism>
<feature type="chain" id="PRO_5035297794" description="Transmembrane protein" evidence="3">
    <location>
        <begin position="31"/>
        <end position="232"/>
    </location>
</feature>
<keyword evidence="2" id="KW-0472">Membrane</keyword>
<sequence>MAGRPPNGCLKIVLLCLSLTLLSLPSQVSAVTSKQKRLVQTTSKTPHNSDEGFNKFVQTLYDSTQQAQQPEANNSTQQNTTSDQAEDVNQDETLVYYASAFEQFIKQKAVLIFLGSLLTVLLCCVLSQCMVRIAKYYRLQLNRYQSRKRYEKAKLIQHYLNREQEEQDGEAEDAEELPPSAHRRSMSQEQVQAEREKMQLLQEQQDIGDDIGNVGYGATGVRRRSSSLNKGI</sequence>
<dbReference type="AlphaFoldDB" id="A0A8J8NC66"/>
<dbReference type="OrthoDB" id="325622at2759"/>
<feature type="region of interest" description="Disordered" evidence="1">
    <location>
        <begin position="67"/>
        <end position="86"/>
    </location>
</feature>
<protein>
    <recommendedName>
        <fullName evidence="6">Transmembrane protein</fullName>
    </recommendedName>
</protein>
<evidence type="ECO:0000256" key="1">
    <source>
        <dbReference type="SAM" id="MobiDB-lite"/>
    </source>
</evidence>
<keyword evidence="2" id="KW-0812">Transmembrane</keyword>
<feature type="compositionally biased region" description="Acidic residues" evidence="1">
    <location>
        <begin position="165"/>
        <end position="176"/>
    </location>
</feature>
<reference evidence="4" key="1">
    <citation type="submission" date="2019-06" db="EMBL/GenBank/DDBJ databases">
        <authorList>
            <person name="Zheng W."/>
        </authorList>
    </citation>
    <scope>NUCLEOTIDE SEQUENCE</scope>
    <source>
        <strain evidence="4">QDHG01</strain>
    </source>
</reference>
<gene>
    <name evidence="4" type="ORF">FGO68_gene2446</name>
</gene>
<feature type="compositionally biased region" description="Polar residues" evidence="1">
    <location>
        <begin position="67"/>
        <end position="83"/>
    </location>
</feature>
<evidence type="ECO:0008006" key="6">
    <source>
        <dbReference type="Google" id="ProtNLM"/>
    </source>
</evidence>
<dbReference type="Proteomes" id="UP000785679">
    <property type="component" value="Unassembled WGS sequence"/>
</dbReference>
<dbReference type="EMBL" id="RRYP01022659">
    <property type="protein sequence ID" value="TNV72367.1"/>
    <property type="molecule type" value="Genomic_DNA"/>
</dbReference>
<feature type="transmembrane region" description="Helical" evidence="2">
    <location>
        <begin position="109"/>
        <end position="131"/>
    </location>
</feature>
<evidence type="ECO:0000313" key="5">
    <source>
        <dbReference type="Proteomes" id="UP000785679"/>
    </source>
</evidence>
<evidence type="ECO:0000256" key="3">
    <source>
        <dbReference type="SAM" id="SignalP"/>
    </source>
</evidence>
<keyword evidence="3" id="KW-0732">Signal</keyword>
<proteinExistence type="predicted"/>
<comment type="caution">
    <text evidence="4">The sequence shown here is derived from an EMBL/GenBank/DDBJ whole genome shotgun (WGS) entry which is preliminary data.</text>
</comment>
<evidence type="ECO:0000313" key="4">
    <source>
        <dbReference type="EMBL" id="TNV72367.1"/>
    </source>
</evidence>
<keyword evidence="5" id="KW-1185">Reference proteome</keyword>
<name>A0A8J8NC66_HALGN</name>
<feature type="region of interest" description="Disordered" evidence="1">
    <location>
        <begin position="163"/>
        <end position="232"/>
    </location>
</feature>